<dbReference type="OrthoDB" id="193343at2"/>
<keyword evidence="3" id="KW-1185">Reference proteome</keyword>
<feature type="transmembrane region" description="Helical" evidence="1">
    <location>
        <begin position="148"/>
        <end position="170"/>
    </location>
</feature>
<organism evidence="2 3">
    <name type="scientific">Nonomuraea solani</name>
    <dbReference type="NCBI Taxonomy" id="1144553"/>
    <lineage>
        <taxon>Bacteria</taxon>
        <taxon>Bacillati</taxon>
        <taxon>Actinomycetota</taxon>
        <taxon>Actinomycetes</taxon>
        <taxon>Streptosporangiales</taxon>
        <taxon>Streptosporangiaceae</taxon>
        <taxon>Nonomuraea</taxon>
    </lineage>
</organism>
<feature type="transmembrane region" description="Helical" evidence="1">
    <location>
        <begin position="89"/>
        <end position="109"/>
    </location>
</feature>
<keyword evidence="1" id="KW-0812">Transmembrane</keyword>
<sequence>MEDISRSWWLLLVRGIAAIVFGILALIWPGLTLLVLVIFFGAYALVSGVFALMAGFRHGARSRAWLIISGILGILAGIVAFIWPGLSSLALLFIIAFWAILTGVAEVVAGIQLRKVIDNEWMLIVGGVLSVIFGLLLLGWPGAGLLSLLWLIGVFAIMYGIAMIVLSIRVRNFTPTPGMP</sequence>
<feature type="transmembrane region" description="Helical" evidence="1">
    <location>
        <begin position="64"/>
        <end position="83"/>
    </location>
</feature>
<accession>A0A1H6F013</accession>
<feature type="transmembrane region" description="Helical" evidence="1">
    <location>
        <begin position="121"/>
        <end position="142"/>
    </location>
</feature>
<feature type="transmembrane region" description="Helical" evidence="1">
    <location>
        <begin position="7"/>
        <end position="27"/>
    </location>
</feature>
<dbReference type="Pfam" id="PF03729">
    <property type="entry name" value="DUF308"/>
    <property type="match status" value="2"/>
</dbReference>
<name>A0A1H6F013_9ACTN</name>
<dbReference type="InterPro" id="IPR052712">
    <property type="entry name" value="Acid_resist_chaperone_HdeD"/>
</dbReference>
<dbReference type="InterPro" id="IPR005325">
    <property type="entry name" value="DUF308_memb"/>
</dbReference>
<keyword evidence="1" id="KW-0472">Membrane</keyword>
<evidence type="ECO:0000256" key="1">
    <source>
        <dbReference type="SAM" id="Phobius"/>
    </source>
</evidence>
<dbReference type="PANTHER" id="PTHR34989">
    <property type="entry name" value="PROTEIN HDED"/>
    <property type="match status" value="1"/>
</dbReference>
<reference evidence="2 3" key="1">
    <citation type="submission" date="2016-10" db="EMBL/GenBank/DDBJ databases">
        <authorList>
            <person name="de Groot N.N."/>
        </authorList>
    </citation>
    <scope>NUCLEOTIDE SEQUENCE [LARGE SCALE GENOMIC DNA]</scope>
    <source>
        <strain evidence="2 3">CGMCC 4.7037</strain>
    </source>
</reference>
<proteinExistence type="predicted"/>
<dbReference type="PANTHER" id="PTHR34989:SF1">
    <property type="entry name" value="PROTEIN HDED"/>
    <property type="match status" value="1"/>
</dbReference>
<protein>
    <submittedName>
        <fullName evidence="2">Uncharacterized membrane protein HdeD, DUF308 family</fullName>
    </submittedName>
</protein>
<dbReference type="EMBL" id="FNVT01000027">
    <property type="protein sequence ID" value="SEH02469.1"/>
    <property type="molecule type" value="Genomic_DNA"/>
</dbReference>
<evidence type="ECO:0000313" key="2">
    <source>
        <dbReference type="EMBL" id="SEH02469.1"/>
    </source>
</evidence>
<keyword evidence="1" id="KW-1133">Transmembrane helix</keyword>
<gene>
    <name evidence="2" type="ORF">SAMN05444920_1276</name>
</gene>
<evidence type="ECO:0000313" key="3">
    <source>
        <dbReference type="Proteomes" id="UP000236732"/>
    </source>
</evidence>
<feature type="transmembrane region" description="Helical" evidence="1">
    <location>
        <begin position="33"/>
        <end position="52"/>
    </location>
</feature>
<dbReference type="AlphaFoldDB" id="A0A1H6F013"/>
<dbReference type="Proteomes" id="UP000236732">
    <property type="component" value="Unassembled WGS sequence"/>
</dbReference>
<dbReference type="GO" id="GO:0005886">
    <property type="term" value="C:plasma membrane"/>
    <property type="evidence" value="ECO:0007669"/>
    <property type="project" value="TreeGrafter"/>
</dbReference>
<dbReference type="RefSeq" id="WP_103963511.1">
    <property type="nucleotide sequence ID" value="NZ_FNVT01000027.1"/>
</dbReference>